<dbReference type="AlphaFoldDB" id="R9PAZ4"/>
<feature type="region of interest" description="Disordered" evidence="1">
    <location>
        <begin position="70"/>
        <end position="107"/>
    </location>
</feature>
<dbReference type="HOGENOM" id="CLU_2211134_0_0_1"/>
<dbReference type="GeneID" id="24111412"/>
<keyword evidence="3" id="KW-1185">Reference proteome</keyword>
<dbReference type="RefSeq" id="XP_012192133.1">
    <property type="nucleotide sequence ID" value="XM_012336743.1"/>
</dbReference>
<protein>
    <submittedName>
        <fullName evidence="2">Uncharacterized protein</fullName>
    </submittedName>
</protein>
<evidence type="ECO:0000313" key="2">
    <source>
        <dbReference type="EMBL" id="GAC98546.1"/>
    </source>
</evidence>
<organism evidence="2 3">
    <name type="scientific">Pseudozyma hubeiensis (strain SY62)</name>
    <name type="common">Yeast</name>
    <dbReference type="NCBI Taxonomy" id="1305764"/>
    <lineage>
        <taxon>Eukaryota</taxon>
        <taxon>Fungi</taxon>
        <taxon>Dikarya</taxon>
        <taxon>Basidiomycota</taxon>
        <taxon>Ustilaginomycotina</taxon>
        <taxon>Ustilaginomycetes</taxon>
        <taxon>Ustilaginales</taxon>
        <taxon>Ustilaginaceae</taxon>
        <taxon>Pseudozyma</taxon>
    </lineage>
</organism>
<reference evidence="3" key="1">
    <citation type="journal article" date="2013" name="Genome Announc.">
        <title>Draft genome sequence of the basidiomycetous yeast-like fungus Pseudozyma hubeiensis SY62, which produces an abundant amount of the biosurfactant mannosylerythritol lipids.</title>
        <authorList>
            <person name="Konishi M."/>
            <person name="Hatada Y."/>
            <person name="Horiuchi J."/>
        </authorList>
    </citation>
    <scope>NUCLEOTIDE SEQUENCE [LARGE SCALE GENOMIC DNA]</scope>
    <source>
        <strain evidence="3">SY62</strain>
    </source>
</reference>
<dbReference type="Proteomes" id="UP000014071">
    <property type="component" value="Unassembled WGS sequence"/>
</dbReference>
<evidence type="ECO:0000313" key="3">
    <source>
        <dbReference type="Proteomes" id="UP000014071"/>
    </source>
</evidence>
<dbReference type="EMBL" id="DF238821">
    <property type="protein sequence ID" value="GAC98546.1"/>
    <property type="molecule type" value="Genomic_DNA"/>
</dbReference>
<evidence type="ECO:0000256" key="1">
    <source>
        <dbReference type="SAM" id="MobiDB-lite"/>
    </source>
</evidence>
<feature type="compositionally biased region" description="Basic residues" evidence="1">
    <location>
        <begin position="92"/>
        <end position="101"/>
    </location>
</feature>
<name>R9PAZ4_PSEHS</name>
<sequence length="107" mass="12333">MRGSRELIGPLSFSVRIDSRFEYCAVGSCDLKSETGINDGRVRERRCASLLKCGIFALLFGRFRLNRQGSRRRHRGINRDQLKATVRNKGDHQHHRPHVVRPLHEIG</sequence>
<accession>R9PAZ4</accession>
<proteinExistence type="predicted"/>
<gene>
    <name evidence="2" type="ORF">PHSY_006140</name>
</gene>